<evidence type="ECO:0000256" key="6">
    <source>
        <dbReference type="ARBA" id="ARBA00023136"/>
    </source>
</evidence>
<feature type="transmembrane region" description="Helical" evidence="7">
    <location>
        <begin position="329"/>
        <end position="348"/>
    </location>
</feature>
<keyword evidence="5 7" id="KW-1133">Transmembrane helix</keyword>
<evidence type="ECO:0000256" key="5">
    <source>
        <dbReference type="ARBA" id="ARBA00022989"/>
    </source>
</evidence>
<evidence type="ECO:0000256" key="4">
    <source>
        <dbReference type="ARBA" id="ARBA00022847"/>
    </source>
</evidence>
<feature type="transmembrane region" description="Helical" evidence="7">
    <location>
        <begin position="120"/>
        <end position="142"/>
    </location>
</feature>
<organism evidence="8 9">
    <name type="scientific">Flectobacillus longus</name>
    <dbReference type="NCBI Taxonomy" id="2984207"/>
    <lineage>
        <taxon>Bacteria</taxon>
        <taxon>Pseudomonadati</taxon>
        <taxon>Bacteroidota</taxon>
        <taxon>Cytophagia</taxon>
        <taxon>Cytophagales</taxon>
        <taxon>Flectobacillaceae</taxon>
        <taxon>Flectobacillus</taxon>
    </lineage>
</organism>
<dbReference type="RefSeq" id="WP_283370440.1">
    <property type="nucleotide sequence ID" value="NZ_JASHID010000009.1"/>
</dbReference>
<proteinExistence type="predicted"/>
<dbReference type="PANTHER" id="PTHR11706:SF33">
    <property type="entry name" value="NATURAL RESISTANCE-ASSOCIATED MACROPHAGE PROTEIN 2"/>
    <property type="match status" value="1"/>
</dbReference>
<feature type="transmembrane region" description="Helical" evidence="7">
    <location>
        <begin position="283"/>
        <end position="308"/>
    </location>
</feature>
<keyword evidence="3 7" id="KW-0812">Transmembrane</keyword>
<evidence type="ECO:0000256" key="2">
    <source>
        <dbReference type="ARBA" id="ARBA00022448"/>
    </source>
</evidence>
<evidence type="ECO:0000256" key="1">
    <source>
        <dbReference type="ARBA" id="ARBA00004141"/>
    </source>
</evidence>
<evidence type="ECO:0000313" key="9">
    <source>
        <dbReference type="Proteomes" id="UP001236569"/>
    </source>
</evidence>
<evidence type="ECO:0000256" key="7">
    <source>
        <dbReference type="SAM" id="Phobius"/>
    </source>
</evidence>
<dbReference type="EMBL" id="JASHID010000009">
    <property type="protein sequence ID" value="MDI9865454.1"/>
    <property type="molecule type" value="Genomic_DNA"/>
</dbReference>
<name>A0ABT6YPE8_9BACT</name>
<keyword evidence="6 7" id="KW-0472">Membrane</keyword>
<evidence type="ECO:0000256" key="3">
    <source>
        <dbReference type="ARBA" id="ARBA00022692"/>
    </source>
</evidence>
<dbReference type="Pfam" id="PF01566">
    <property type="entry name" value="Nramp"/>
    <property type="match status" value="1"/>
</dbReference>
<dbReference type="NCBIfam" id="NF037982">
    <property type="entry name" value="Nramp_1"/>
    <property type="match status" value="1"/>
</dbReference>
<dbReference type="PANTHER" id="PTHR11706">
    <property type="entry name" value="SOLUTE CARRIER PROTEIN FAMILY 11 MEMBER"/>
    <property type="match status" value="1"/>
</dbReference>
<accession>A0ABT6YPE8</accession>
<dbReference type="InterPro" id="IPR001046">
    <property type="entry name" value="NRAMP_fam"/>
</dbReference>
<feature type="transmembrane region" description="Helical" evidence="7">
    <location>
        <begin position="149"/>
        <end position="168"/>
    </location>
</feature>
<feature type="transmembrane region" description="Helical" evidence="7">
    <location>
        <begin position="188"/>
        <end position="207"/>
    </location>
</feature>
<evidence type="ECO:0000313" key="8">
    <source>
        <dbReference type="EMBL" id="MDI9865454.1"/>
    </source>
</evidence>
<keyword evidence="4" id="KW-0769">Symport</keyword>
<feature type="transmembrane region" description="Helical" evidence="7">
    <location>
        <begin position="354"/>
        <end position="374"/>
    </location>
</feature>
<feature type="transmembrane region" description="Helical" evidence="7">
    <location>
        <begin position="235"/>
        <end position="263"/>
    </location>
</feature>
<protein>
    <submittedName>
        <fullName evidence="8">Nramp family divalent metal transporter</fullName>
    </submittedName>
</protein>
<reference evidence="8 9" key="1">
    <citation type="submission" date="2023-05" db="EMBL/GenBank/DDBJ databases">
        <title>Novel species of genus Flectobacillus isolated from stream in China.</title>
        <authorList>
            <person name="Lu H."/>
        </authorList>
    </citation>
    <scope>NUCLEOTIDE SEQUENCE [LARGE SCALE GENOMIC DNA]</scope>
    <source>
        <strain evidence="8 9">DC10W</strain>
    </source>
</reference>
<keyword evidence="9" id="KW-1185">Reference proteome</keyword>
<keyword evidence="2" id="KW-0813">Transport</keyword>
<feature type="transmembrane region" description="Helical" evidence="7">
    <location>
        <begin position="85"/>
        <end position="108"/>
    </location>
</feature>
<gene>
    <name evidence="8" type="ORF">QM480_14020</name>
</gene>
<dbReference type="Proteomes" id="UP001236569">
    <property type="component" value="Unassembled WGS sequence"/>
</dbReference>
<sequence length="413" mass="45448">MTTFKKKIISFWKVLGPGLVTGASDDDPSGIATYSQAGAQFGTKLLWTAIVTYPLMVSIQEMCARIGLVSGHGLMGTIKKYYPPYILYLILLVSIPSIILNIGADIAGMGAVGHLIFPEIPVFVCSISFTILLILSIVFLSYRRIAMILKWLCIVLFSYIAIPFMLKINWLSVLHDTFIPKIEYSSDYFIALVGILGTTISPYLFFWQASMEVEEIQQCHLVVDKRVIHSMQSDVCWGMLLTNIVFFFIILTTGVVLFQAGIFHVDTVEEAARALQPLAGDNAYLLFAVGVIGTGLLAVPVLSGALSYMIAEAFDWQEGLDKKFHEAKGFYITLIISMVVGLFVNVIGISPIKALIYTAVLYGMIAPILIAIILHISNNKTIMGKFVNTPLDNLMGFLTMLVMTLAAVALIML</sequence>
<comment type="caution">
    <text evidence="8">The sequence shown here is derived from an EMBL/GenBank/DDBJ whole genome shotgun (WGS) entry which is preliminary data.</text>
</comment>
<feature type="transmembrane region" description="Helical" evidence="7">
    <location>
        <begin position="394"/>
        <end position="412"/>
    </location>
</feature>
<comment type="subcellular location">
    <subcellularLocation>
        <location evidence="1">Membrane</location>
        <topology evidence="1">Multi-pass membrane protein</topology>
    </subcellularLocation>
</comment>